<dbReference type="SMART" id="SM00028">
    <property type="entry name" value="TPR"/>
    <property type="match status" value="4"/>
</dbReference>
<sequence length="886" mass="97278">MSISSRTCLLVLLLVAAGGAVWGQADAEATCERERAELFDEVRQRRSEGTEVRQDLIDRLRSLIERYPGSAPICVGRSREHEAYLYVMDRRYEELVSITGRYLEGPGQHTSVRSRVLLLMQRGYALDQLGRTLESAWSFYTAASMADEAPVMYGGRALIEAGRVARVLGEFRESESYFRAALDLIDDSLGVAPELPDLKGHALTSYSILTDLQLRSAVTDAERDSLVGLLATRTSDALDVLSKTGQSAGYRSVVLSLSAVAAAHQGDFDRARAHVRQAPPLAREAGLLAPEAPFEALIAEGRIAEIAGDLEDAAEAYNRGRKEALRNQSPRSEALALEHLGQLAERRGRWAEAADYFEQAVERREIERDRLGLDDWSSSAFATMQGPYRGLVRTQLATGDVRGAFQTLDRTRARYLRDLLHYQDVRETLRPDTRNQIDSVVEKLSATRLAYLQASSASDRAARRLETSAYQRQIEELTASGPEARQIADLDLGALKRRLATEERTLITYFVDDTRSTAFVLCRDTLVSVPLPVTRAMVRERLEAIGWPWRPGHPDPAYALPPLYELYDLLIAPVRPWVPTQKVTIIPDIDVATVPFAALLTAPADDYATAPYLLHEWTLTTELAAALIATDEPPDKTTEAHPLDVLAFGRSTFGDDRSTWNTGATIDLPNVEREVRRVVSHGDAEMFVDAEATEYRFRQRAGDADVVHLASHAEANATLPLYSRIALREDDQDDGIVHLYELLDLRIDAHLVVLSGCSTAGGGRRGGEGLIGLQYGMRAAGAEATVATLWPVADGATAEIMGAFYDGLAGGHGKDRALQDAQRTYIATHDGIEASPFYWAAPVLSGAPTPIPFESGVPWWGLGLGAAAVALGAWLAWRLRFLPAHA</sequence>
<keyword evidence="2" id="KW-0812">Transmembrane</keyword>
<evidence type="ECO:0000313" key="5">
    <source>
        <dbReference type="EMBL" id="PAP75523.1"/>
    </source>
</evidence>
<dbReference type="PROSITE" id="PS50005">
    <property type="entry name" value="TPR"/>
    <property type="match status" value="1"/>
</dbReference>
<feature type="chain" id="PRO_5012153754" description="CHAT domain-containing protein" evidence="3">
    <location>
        <begin position="28"/>
        <end position="886"/>
    </location>
</feature>
<evidence type="ECO:0000256" key="1">
    <source>
        <dbReference type="PROSITE-ProRule" id="PRU00339"/>
    </source>
</evidence>
<dbReference type="InterPro" id="IPR011990">
    <property type="entry name" value="TPR-like_helical_dom_sf"/>
</dbReference>
<dbReference type="InterPro" id="IPR024983">
    <property type="entry name" value="CHAT_dom"/>
</dbReference>
<organism evidence="5 6">
    <name type="scientific">Rubrivirga marina</name>
    <dbReference type="NCBI Taxonomy" id="1196024"/>
    <lineage>
        <taxon>Bacteria</taxon>
        <taxon>Pseudomonadati</taxon>
        <taxon>Rhodothermota</taxon>
        <taxon>Rhodothermia</taxon>
        <taxon>Rhodothermales</taxon>
        <taxon>Rubricoccaceae</taxon>
        <taxon>Rubrivirga</taxon>
    </lineage>
</organism>
<feature type="signal peptide" evidence="3">
    <location>
        <begin position="1"/>
        <end position="27"/>
    </location>
</feature>
<keyword evidence="1" id="KW-0802">TPR repeat</keyword>
<keyword evidence="2" id="KW-1133">Transmembrane helix</keyword>
<feature type="domain" description="CHAT" evidence="4">
    <location>
        <begin position="562"/>
        <end position="847"/>
    </location>
</feature>
<keyword evidence="6" id="KW-1185">Reference proteome</keyword>
<feature type="repeat" description="TPR" evidence="1">
    <location>
        <begin position="334"/>
        <end position="367"/>
    </location>
</feature>
<comment type="caution">
    <text evidence="5">The sequence shown here is derived from an EMBL/GenBank/DDBJ whole genome shotgun (WGS) entry which is preliminary data.</text>
</comment>
<proteinExistence type="predicted"/>
<evidence type="ECO:0000313" key="6">
    <source>
        <dbReference type="Proteomes" id="UP000216339"/>
    </source>
</evidence>
<dbReference type="EMBL" id="MQWD01000001">
    <property type="protein sequence ID" value="PAP75523.1"/>
    <property type="molecule type" value="Genomic_DNA"/>
</dbReference>
<keyword evidence="3" id="KW-0732">Signal</keyword>
<dbReference type="InterPro" id="IPR019734">
    <property type="entry name" value="TPR_rpt"/>
</dbReference>
<protein>
    <recommendedName>
        <fullName evidence="4">CHAT domain-containing protein</fullName>
    </recommendedName>
</protein>
<evidence type="ECO:0000259" key="4">
    <source>
        <dbReference type="Pfam" id="PF12770"/>
    </source>
</evidence>
<feature type="transmembrane region" description="Helical" evidence="2">
    <location>
        <begin position="857"/>
        <end position="877"/>
    </location>
</feature>
<dbReference type="PANTHER" id="PTHR10098">
    <property type="entry name" value="RAPSYN-RELATED"/>
    <property type="match status" value="1"/>
</dbReference>
<name>A0A271IWC7_9BACT</name>
<keyword evidence="2" id="KW-0472">Membrane</keyword>
<evidence type="ECO:0000256" key="2">
    <source>
        <dbReference type="SAM" id="Phobius"/>
    </source>
</evidence>
<dbReference type="SUPFAM" id="SSF48452">
    <property type="entry name" value="TPR-like"/>
    <property type="match status" value="2"/>
</dbReference>
<dbReference type="AlphaFoldDB" id="A0A271IWC7"/>
<evidence type="ECO:0000256" key="3">
    <source>
        <dbReference type="SAM" id="SignalP"/>
    </source>
</evidence>
<dbReference type="Pfam" id="PF12770">
    <property type="entry name" value="CHAT"/>
    <property type="match status" value="1"/>
</dbReference>
<dbReference type="Gene3D" id="1.25.40.10">
    <property type="entry name" value="Tetratricopeptide repeat domain"/>
    <property type="match status" value="1"/>
</dbReference>
<dbReference type="Proteomes" id="UP000216339">
    <property type="component" value="Unassembled WGS sequence"/>
</dbReference>
<gene>
    <name evidence="5" type="ORF">BSZ37_03235</name>
</gene>
<reference evidence="5 6" key="1">
    <citation type="submission" date="2016-11" db="EMBL/GenBank/DDBJ databases">
        <title>Study of marine rhodopsin-containing bacteria.</title>
        <authorList>
            <person name="Yoshizawa S."/>
            <person name="Kumagai Y."/>
            <person name="Kogure K."/>
        </authorList>
    </citation>
    <scope>NUCLEOTIDE SEQUENCE [LARGE SCALE GENOMIC DNA]</scope>
    <source>
        <strain evidence="5 6">SAORIC-28</strain>
    </source>
</reference>
<dbReference type="PANTHER" id="PTHR10098:SF108">
    <property type="entry name" value="TETRATRICOPEPTIDE REPEAT PROTEIN 28"/>
    <property type="match status" value="1"/>
</dbReference>
<accession>A0A271IWC7</accession>